<feature type="domain" description="DUF1541" evidence="3">
    <location>
        <begin position="92"/>
        <end position="143"/>
    </location>
</feature>
<dbReference type="Proteomes" id="UP000752012">
    <property type="component" value="Unassembled WGS sequence"/>
</dbReference>
<dbReference type="PROSITE" id="PS51257">
    <property type="entry name" value="PROKAR_LIPOPROTEIN"/>
    <property type="match status" value="1"/>
</dbReference>
<proteinExistence type="predicted"/>
<comment type="caution">
    <text evidence="4">The sequence shown here is derived from an EMBL/GenBank/DDBJ whole genome shotgun (WGS) entry which is preliminary data.</text>
</comment>
<organism evidence="4 5">
    <name type="scientific">Alkalicoccus luteus</name>
    <dbReference type="NCBI Taxonomy" id="1237094"/>
    <lineage>
        <taxon>Bacteria</taxon>
        <taxon>Bacillati</taxon>
        <taxon>Bacillota</taxon>
        <taxon>Bacilli</taxon>
        <taxon>Bacillales</taxon>
        <taxon>Bacillaceae</taxon>
        <taxon>Alkalicoccus</taxon>
    </lineage>
</organism>
<name>A0A969PXL4_9BACI</name>
<gene>
    <name evidence="4" type="ORF">HCN83_07715</name>
</gene>
<dbReference type="RefSeq" id="WP_168006059.1">
    <property type="nucleotide sequence ID" value="NZ_JAATHJ010000009.1"/>
</dbReference>
<feature type="chain" id="PRO_5037675066" evidence="2">
    <location>
        <begin position="26"/>
        <end position="214"/>
    </location>
</feature>
<dbReference type="InterPro" id="IPR011438">
    <property type="entry name" value="DUF1541"/>
</dbReference>
<protein>
    <submittedName>
        <fullName evidence="4">YdhK family protein</fullName>
    </submittedName>
</protein>
<sequence>MRKNKMTLGSLPLLAAVLLMGCADEESPINESEEPQNSETDATGEEEMNMNSESNSEEEMNHSEMDHSAEEMSSSGEVPEGLEEAENSTYEVGSQAIIQADHMQGMTDAEATISGAFDTTVYTVSYIPTDGGEPVEDHKWVIHEEFVDTESAPLDAGTEVILDAEHMEGMDGAEATIDTAEETTVYMVDFVMTDTQEEVSNHKWVTESELAAGE</sequence>
<dbReference type="Gene3D" id="2.30.30.1210">
    <property type="entry name" value="Domain of unknown function DUF1541"/>
    <property type="match status" value="1"/>
</dbReference>
<evidence type="ECO:0000259" key="3">
    <source>
        <dbReference type="Pfam" id="PF07563"/>
    </source>
</evidence>
<evidence type="ECO:0000313" key="5">
    <source>
        <dbReference type="Proteomes" id="UP000752012"/>
    </source>
</evidence>
<feature type="signal peptide" evidence="2">
    <location>
        <begin position="1"/>
        <end position="25"/>
    </location>
</feature>
<evidence type="ECO:0000256" key="1">
    <source>
        <dbReference type="SAM" id="MobiDB-lite"/>
    </source>
</evidence>
<keyword evidence="5" id="KW-1185">Reference proteome</keyword>
<accession>A0A969PXL4</accession>
<feature type="domain" description="DUF1541" evidence="3">
    <location>
        <begin position="157"/>
        <end position="207"/>
    </location>
</feature>
<reference evidence="4 5" key="1">
    <citation type="submission" date="2020-03" db="EMBL/GenBank/DDBJ databases">
        <title>Assessment of the enzymatic potential of alkaline-tolerant lipase obtained from Bacillus luteus H11 (technogenic soil) for the bioremediation of saline soils contaminated with petroleum substances.</title>
        <authorList>
            <person name="Kalwasinska A."/>
        </authorList>
    </citation>
    <scope>NUCLEOTIDE SEQUENCE [LARGE SCALE GENOMIC DNA]</scope>
    <source>
        <strain evidence="4 5">H11</strain>
    </source>
</reference>
<dbReference type="EMBL" id="JAATHJ010000009">
    <property type="protein sequence ID" value="NJP37472.1"/>
    <property type="molecule type" value="Genomic_DNA"/>
</dbReference>
<feature type="compositionally biased region" description="Acidic residues" evidence="1">
    <location>
        <begin position="25"/>
        <end position="48"/>
    </location>
</feature>
<dbReference type="AlphaFoldDB" id="A0A969PXL4"/>
<feature type="region of interest" description="Disordered" evidence="1">
    <location>
        <begin position="25"/>
        <end position="87"/>
    </location>
</feature>
<feature type="compositionally biased region" description="Basic and acidic residues" evidence="1">
    <location>
        <begin position="59"/>
        <end position="70"/>
    </location>
</feature>
<evidence type="ECO:0000256" key="2">
    <source>
        <dbReference type="SAM" id="SignalP"/>
    </source>
</evidence>
<evidence type="ECO:0000313" key="4">
    <source>
        <dbReference type="EMBL" id="NJP37472.1"/>
    </source>
</evidence>
<dbReference type="Pfam" id="PF07563">
    <property type="entry name" value="DUF1541"/>
    <property type="match status" value="2"/>
</dbReference>
<keyword evidence="2" id="KW-0732">Signal</keyword>